<keyword evidence="6 25" id="KW-0031">Aminopeptidase</keyword>
<evidence type="ECO:0000256" key="3">
    <source>
        <dbReference type="ARBA" id="ARBA00004609"/>
    </source>
</evidence>
<evidence type="ECO:0000256" key="11">
    <source>
        <dbReference type="ARBA" id="ARBA00022723"/>
    </source>
</evidence>
<keyword evidence="18 25" id="KW-0472">Membrane</keyword>
<dbReference type="InterPro" id="IPR034016">
    <property type="entry name" value="M1_APN-typ"/>
</dbReference>
<dbReference type="InterPro" id="IPR024571">
    <property type="entry name" value="ERAP1-like_C_dom"/>
</dbReference>
<dbReference type="InterPro" id="IPR027268">
    <property type="entry name" value="Peptidase_M4/M1_CTD_sf"/>
</dbReference>
<feature type="binding site" evidence="23">
    <location>
        <position position="375"/>
    </location>
    <ligand>
        <name>Zn(2+)</name>
        <dbReference type="ChEBI" id="CHEBI:29105"/>
        <note>catalytic</note>
    </ligand>
</feature>
<keyword evidence="9 25" id="KW-0645">Protease</keyword>
<evidence type="ECO:0000256" key="4">
    <source>
        <dbReference type="ARBA" id="ARBA00010136"/>
    </source>
</evidence>
<keyword evidence="20" id="KW-0325">Glycoprotein</keyword>
<dbReference type="GO" id="GO:0008270">
    <property type="term" value="F:zinc ion binding"/>
    <property type="evidence" value="ECO:0007669"/>
    <property type="project" value="UniProtKB-UniRule"/>
</dbReference>
<dbReference type="Pfam" id="PF11838">
    <property type="entry name" value="ERAP1_C"/>
    <property type="match status" value="1"/>
</dbReference>
<evidence type="ECO:0000256" key="24">
    <source>
        <dbReference type="PIRSR" id="PIRSR634016-4"/>
    </source>
</evidence>
<evidence type="ECO:0000313" key="30">
    <source>
        <dbReference type="Proteomes" id="UP001153712"/>
    </source>
</evidence>
<dbReference type="EMBL" id="OU900100">
    <property type="protein sequence ID" value="CAG9864092.1"/>
    <property type="molecule type" value="Genomic_DNA"/>
</dbReference>
<dbReference type="GO" id="GO:0005737">
    <property type="term" value="C:cytoplasm"/>
    <property type="evidence" value="ECO:0007669"/>
    <property type="project" value="TreeGrafter"/>
</dbReference>
<dbReference type="Proteomes" id="UP001153712">
    <property type="component" value="Chromosome 7"/>
</dbReference>
<keyword evidence="10 25" id="KW-0812">Transmembrane</keyword>
<dbReference type="FunFam" id="1.10.390.10:FF:000016">
    <property type="entry name" value="Glutamyl aminopeptidase"/>
    <property type="match status" value="1"/>
</dbReference>
<dbReference type="GO" id="GO:0005886">
    <property type="term" value="C:plasma membrane"/>
    <property type="evidence" value="ECO:0007669"/>
    <property type="project" value="UniProtKB-SubCell"/>
</dbReference>
<feature type="binding site" evidence="23">
    <location>
        <position position="394"/>
    </location>
    <ligand>
        <name>Zn(2+)</name>
        <dbReference type="ChEBI" id="CHEBI:29105"/>
        <note>catalytic</note>
    </ligand>
</feature>
<evidence type="ECO:0000313" key="29">
    <source>
        <dbReference type="EMBL" id="CAG9864092.1"/>
    </source>
</evidence>
<accession>A0A9N9TY12</accession>
<keyword evidence="12 25" id="KW-0378">Hydrolase</keyword>
<evidence type="ECO:0000256" key="19">
    <source>
        <dbReference type="ARBA" id="ARBA00023157"/>
    </source>
</evidence>
<feature type="site" description="Transition state stabilizer" evidence="24">
    <location>
        <position position="457"/>
    </location>
</feature>
<keyword evidence="15" id="KW-0735">Signal-anchor</keyword>
<evidence type="ECO:0000256" key="15">
    <source>
        <dbReference type="ARBA" id="ARBA00022968"/>
    </source>
</evidence>
<dbReference type="GO" id="GO:0098552">
    <property type="term" value="C:side of membrane"/>
    <property type="evidence" value="ECO:0007669"/>
    <property type="project" value="UniProtKB-KW"/>
</dbReference>
<comment type="catalytic activity">
    <reaction evidence="1">
        <text>Release of N-terminal glutamate (and to a lesser extent aspartate) from a peptide.</text>
        <dbReference type="EC" id="3.4.11.7"/>
    </reaction>
</comment>
<dbReference type="SUPFAM" id="SSF63737">
    <property type="entry name" value="Leukotriene A4 hydrolase N-terminal domain"/>
    <property type="match status" value="1"/>
</dbReference>
<dbReference type="GO" id="GO:0070006">
    <property type="term" value="F:metalloaminopeptidase activity"/>
    <property type="evidence" value="ECO:0007669"/>
    <property type="project" value="TreeGrafter"/>
</dbReference>
<keyword evidence="7" id="KW-1003">Cell membrane</keyword>
<evidence type="ECO:0000256" key="18">
    <source>
        <dbReference type="ARBA" id="ARBA00023136"/>
    </source>
</evidence>
<evidence type="ECO:0000256" key="10">
    <source>
        <dbReference type="ARBA" id="ARBA00022692"/>
    </source>
</evidence>
<dbReference type="GO" id="GO:0006508">
    <property type="term" value="P:proteolysis"/>
    <property type="evidence" value="ECO:0007669"/>
    <property type="project" value="UniProtKB-KW"/>
</dbReference>
<feature type="domain" description="Aminopeptidase N-like N-terminal" evidence="28">
    <location>
        <begin position="75"/>
        <end position="260"/>
    </location>
</feature>
<dbReference type="OrthoDB" id="510539at2759"/>
<comment type="subunit">
    <text evidence="5">Homodimer; disulfide-linked.</text>
</comment>
<sequence>MSPGDDEKRRRKCSKTVVCLASLCVFLLTLCVCLLTVLVLIGKFIGYNACNGNAYDNRAAKPRAEYWKLPNDTEPISYDLTLFPNLTSNAFEGVINITIAVSGSRRDVVLHSKDLIVSNVTLFDDSRESYRIVNVEKFEEFDVLVITTKRLITPGIYYLFIEFESNFSKSNKGFYLSTYKRRDGTIRKIATSKFEPTYARQAYPCFDEPNLKAKYKVHLLKPKDSSYIALSNFPQSDVSAYDDDNELVTFEETVSMSTYLSCFIVSDFAHTETSFENKGASTVPLKVYASPDNLEKTKYAGEVGKKCIEYYVDYFQIPYPLPKLDMVAIPDFVSGAMEHWGLVTYRETALLYTNTTHSSANKQRVASVVAHELAHSWFGNLVTMNWWNDLWLNEGFASYIQYKGVLAAEPDWGMLDQFLISTLHGVLSFDSTLSSHPIVQTVLTPDQITEIFDVISYNKGASILRMLENTVGEKNFQQGVKNYLNLHAYKNAVTKDFLDEIQKTISSAVDVKELMETFTAQTGYPILTASVSGNSYTFTQKRFLKDPSSVYNETDSKFRYKWSIPVTYVTNLGKSSSFALFKYNENSITIRKPEGAQWIKFNYDQIGYYRVNYPSSEWESLISHYKDLSVSDRTHLLEESFSIAEADQLNYKIPLDLTKKLIEEFDYTPWHVADSKLNALLKYLKGSNSEQESSFKRYIINITTPAYNRYTWNESESDTHLQRLARITVLSMACAAGHEACLAEARDKFDDWLKTGRAISPDLRGLVYSYGMKKANEDAWNKLLEMFKAETDASEKLKLVNGLASTENEELLKKLLEQTKDEDVIRSQDVFIVLQYISANPNGTELVWTWVRSNWKYLVDKFTLNDRNLGRLIPSITARFATEEKLAEMEAFFKENSEAGAGVASRASALETVRNNIAWLSKYKGTVEEWIKNSTV</sequence>
<protein>
    <recommendedName>
        <fullName evidence="25">Aminopeptidase</fullName>
        <ecNumber evidence="25">3.4.11.-</ecNumber>
    </recommendedName>
</protein>
<comment type="cofactor">
    <cofactor evidence="23 25">
        <name>Zn(2+)</name>
        <dbReference type="ChEBI" id="CHEBI:29105"/>
    </cofactor>
    <text evidence="23 25">Binds 1 zinc ion per subunit.</text>
</comment>
<dbReference type="InterPro" id="IPR050344">
    <property type="entry name" value="Peptidase_M1_aminopeptidases"/>
</dbReference>
<evidence type="ECO:0000256" key="21">
    <source>
        <dbReference type="ARBA" id="ARBA00023288"/>
    </source>
</evidence>
<keyword evidence="11 23" id="KW-0479">Metal-binding</keyword>
<dbReference type="Gene3D" id="2.60.40.1910">
    <property type="match status" value="1"/>
</dbReference>
<feature type="binding site" evidence="23">
    <location>
        <position position="371"/>
    </location>
    <ligand>
        <name>Zn(2+)</name>
        <dbReference type="ChEBI" id="CHEBI:29105"/>
        <note>catalytic</note>
    </ligand>
</feature>
<keyword evidence="16 25" id="KW-1133">Transmembrane helix</keyword>
<proteinExistence type="inferred from homology"/>
<comment type="similarity">
    <text evidence="4 25">Belongs to the peptidase M1 family.</text>
</comment>
<evidence type="ECO:0000259" key="28">
    <source>
        <dbReference type="Pfam" id="PF17900"/>
    </source>
</evidence>
<dbReference type="InterPro" id="IPR001930">
    <property type="entry name" value="Peptidase_M1"/>
</dbReference>
<evidence type="ECO:0000256" key="9">
    <source>
        <dbReference type="ARBA" id="ARBA00022670"/>
    </source>
</evidence>
<dbReference type="GO" id="GO:0005615">
    <property type="term" value="C:extracellular space"/>
    <property type="evidence" value="ECO:0007669"/>
    <property type="project" value="TreeGrafter"/>
</dbReference>
<evidence type="ECO:0000256" key="7">
    <source>
        <dbReference type="ARBA" id="ARBA00022475"/>
    </source>
</evidence>
<evidence type="ECO:0000256" key="14">
    <source>
        <dbReference type="ARBA" id="ARBA00022837"/>
    </source>
</evidence>
<dbReference type="EC" id="3.4.11.-" evidence="25"/>
<keyword evidence="21" id="KW-0449">Lipoprotein</keyword>
<keyword evidence="17 25" id="KW-0482">Metalloprotease</keyword>
<dbReference type="Gene3D" id="1.25.50.20">
    <property type="match status" value="1"/>
</dbReference>
<evidence type="ECO:0000256" key="25">
    <source>
        <dbReference type="RuleBase" id="RU364040"/>
    </source>
</evidence>
<feature type="active site" description="Proton acceptor" evidence="22">
    <location>
        <position position="372"/>
    </location>
</feature>
<evidence type="ECO:0000256" key="16">
    <source>
        <dbReference type="ARBA" id="ARBA00022989"/>
    </source>
</evidence>
<evidence type="ECO:0000256" key="23">
    <source>
        <dbReference type="PIRSR" id="PIRSR634016-3"/>
    </source>
</evidence>
<dbReference type="PANTHER" id="PTHR11533">
    <property type="entry name" value="PROTEASE M1 ZINC METALLOPROTEASE"/>
    <property type="match status" value="1"/>
</dbReference>
<dbReference type="GO" id="GO:0004230">
    <property type="term" value="F:glutamyl aminopeptidase activity"/>
    <property type="evidence" value="ECO:0007669"/>
    <property type="project" value="UniProtKB-EC"/>
</dbReference>
<keyword evidence="14" id="KW-0106">Calcium</keyword>
<keyword evidence="8" id="KW-0336">GPI-anchor</keyword>
<feature type="domain" description="Peptidase M1 membrane alanine aminopeptidase" evidence="26">
    <location>
        <begin position="299"/>
        <end position="518"/>
    </location>
</feature>
<dbReference type="PRINTS" id="PR00756">
    <property type="entry name" value="ALADIPTASE"/>
</dbReference>
<evidence type="ECO:0000256" key="13">
    <source>
        <dbReference type="ARBA" id="ARBA00022833"/>
    </source>
</evidence>
<evidence type="ECO:0000256" key="2">
    <source>
        <dbReference type="ARBA" id="ARBA00004401"/>
    </source>
</evidence>
<keyword evidence="19" id="KW-1015">Disulfide bond</keyword>
<dbReference type="AlphaFoldDB" id="A0A9N9TY12"/>
<dbReference type="CDD" id="cd09601">
    <property type="entry name" value="M1_APN-Q_like"/>
    <property type="match status" value="1"/>
</dbReference>
<dbReference type="GO" id="GO:0042277">
    <property type="term" value="F:peptide binding"/>
    <property type="evidence" value="ECO:0007669"/>
    <property type="project" value="TreeGrafter"/>
</dbReference>
<dbReference type="FunFam" id="2.60.40.1730:FF:000001">
    <property type="entry name" value="Leucyl-cystinyl aminopeptidase"/>
    <property type="match status" value="1"/>
</dbReference>
<evidence type="ECO:0000256" key="8">
    <source>
        <dbReference type="ARBA" id="ARBA00022622"/>
    </source>
</evidence>
<dbReference type="FunFam" id="2.60.40.1910:FF:000003">
    <property type="entry name" value="Aminopeptidase"/>
    <property type="match status" value="1"/>
</dbReference>
<feature type="transmembrane region" description="Helical" evidence="25">
    <location>
        <begin position="17"/>
        <end position="41"/>
    </location>
</feature>
<evidence type="ECO:0000256" key="1">
    <source>
        <dbReference type="ARBA" id="ARBA00001703"/>
    </source>
</evidence>
<dbReference type="Pfam" id="PF01433">
    <property type="entry name" value="Peptidase_M1"/>
    <property type="match status" value="1"/>
</dbReference>
<keyword evidence="30" id="KW-1185">Reference proteome</keyword>
<evidence type="ECO:0000259" key="27">
    <source>
        <dbReference type="Pfam" id="PF11838"/>
    </source>
</evidence>
<dbReference type="GO" id="GO:0043171">
    <property type="term" value="P:peptide catabolic process"/>
    <property type="evidence" value="ECO:0007669"/>
    <property type="project" value="TreeGrafter"/>
</dbReference>
<dbReference type="PANTHER" id="PTHR11533:SF276">
    <property type="entry name" value="GLUTAMYL AMINOPEPTIDASE"/>
    <property type="match status" value="1"/>
</dbReference>
<dbReference type="InterPro" id="IPR045357">
    <property type="entry name" value="Aminopeptidase_N-like_N"/>
</dbReference>
<feature type="domain" description="ERAP1-like C-terminal" evidence="27">
    <location>
        <begin position="598"/>
        <end position="915"/>
    </location>
</feature>
<evidence type="ECO:0000256" key="5">
    <source>
        <dbReference type="ARBA" id="ARBA00011748"/>
    </source>
</evidence>
<evidence type="ECO:0000256" key="12">
    <source>
        <dbReference type="ARBA" id="ARBA00022801"/>
    </source>
</evidence>
<dbReference type="InterPro" id="IPR042097">
    <property type="entry name" value="Aminopeptidase_N-like_N_sf"/>
</dbReference>
<evidence type="ECO:0000256" key="6">
    <source>
        <dbReference type="ARBA" id="ARBA00022438"/>
    </source>
</evidence>
<evidence type="ECO:0000256" key="22">
    <source>
        <dbReference type="PIRSR" id="PIRSR634016-1"/>
    </source>
</evidence>
<reference evidence="29" key="1">
    <citation type="submission" date="2022-01" db="EMBL/GenBank/DDBJ databases">
        <authorList>
            <person name="King R."/>
        </authorList>
    </citation>
    <scope>NUCLEOTIDE SEQUENCE</scope>
</reference>
<evidence type="ECO:0000256" key="20">
    <source>
        <dbReference type="ARBA" id="ARBA00023180"/>
    </source>
</evidence>
<comment type="subcellular location">
    <subcellularLocation>
        <location evidence="3">Cell membrane</location>
        <topology evidence="3">Lipid-anchor</topology>
        <topology evidence="3">GPI-anchor</topology>
    </subcellularLocation>
    <subcellularLocation>
        <location evidence="2">Cell membrane</location>
        <topology evidence="2">Single-pass type II membrane protein</topology>
    </subcellularLocation>
</comment>
<organism evidence="29 30">
    <name type="scientific">Phyllotreta striolata</name>
    <name type="common">Striped flea beetle</name>
    <name type="synonym">Crioceris striolata</name>
    <dbReference type="NCBI Taxonomy" id="444603"/>
    <lineage>
        <taxon>Eukaryota</taxon>
        <taxon>Metazoa</taxon>
        <taxon>Ecdysozoa</taxon>
        <taxon>Arthropoda</taxon>
        <taxon>Hexapoda</taxon>
        <taxon>Insecta</taxon>
        <taxon>Pterygota</taxon>
        <taxon>Neoptera</taxon>
        <taxon>Endopterygota</taxon>
        <taxon>Coleoptera</taxon>
        <taxon>Polyphaga</taxon>
        <taxon>Cucujiformia</taxon>
        <taxon>Chrysomeloidea</taxon>
        <taxon>Chrysomelidae</taxon>
        <taxon>Galerucinae</taxon>
        <taxon>Alticini</taxon>
        <taxon>Phyllotreta</taxon>
    </lineage>
</organism>
<dbReference type="SUPFAM" id="SSF55486">
    <property type="entry name" value="Metalloproteases ('zincins'), catalytic domain"/>
    <property type="match status" value="1"/>
</dbReference>
<dbReference type="Gene3D" id="2.60.40.1730">
    <property type="entry name" value="tricorn interacting facor f3 domain"/>
    <property type="match status" value="1"/>
</dbReference>
<name>A0A9N9TY12_PHYSR</name>
<dbReference type="Pfam" id="PF17900">
    <property type="entry name" value="Peptidase_M1_N"/>
    <property type="match status" value="1"/>
</dbReference>
<dbReference type="FunFam" id="1.25.50.20:FF:000001">
    <property type="entry name" value="Aminopeptidase"/>
    <property type="match status" value="1"/>
</dbReference>
<evidence type="ECO:0000259" key="26">
    <source>
        <dbReference type="Pfam" id="PF01433"/>
    </source>
</evidence>
<keyword evidence="13 23" id="KW-0862">Zinc</keyword>
<evidence type="ECO:0000256" key="17">
    <source>
        <dbReference type="ARBA" id="ARBA00023049"/>
    </source>
</evidence>
<dbReference type="InterPro" id="IPR014782">
    <property type="entry name" value="Peptidase_M1_dom"/>
</dbReference>
<gene>
    <name evidence="29" type="ORF">PHYEVI_LOCUS10349</name>
</gene>
<dbReference type="Gene3D" id="1.10.390.10">
    <property type="entry name" value="Neutral Protease Domain 2"/>
    <property type="match status" value="1"/>
</dbReference>